<proteinExistence type="predicted"/>
<sequence>MLELKRRPHIDEVVFADDFFRTRENGLPLASQVNRKFLRAFFGTAASRLGWRVREVCSRSQGGSIPVRKVMEALDLPQSPDGWAAACTTDLNQAAEHLSSLALTPATLVIGWGLPPSIMHYVDCHGAAFIDVEIHSIRFTRDLHLAMRTNDPGIQRELERLRIDEEIIWSAAAGLRAHFARRGQSFIVRPDRSVGVFVGQMTVDLAVVHGGRLTRPVDFVKQISDWAKEVDLLAIRPHPAQTDTSHLHALLEQVPNAVLVSGNTYSLLCADNLAFVGAVSSGVLNEASYLGCNDIRRLLTDDRNRVGLLPTTCSPWIPVRLEVASVRSLRAFARARQRAWHWPLPRLSANPPPAFPEDMLNQIFGYRWGLDPAANGLQELPTLVPGQSLSMALGAPGAACTVFGYGWYWPENWGVWSAEAHAWLVIPLGFPDNVPPGGDFEFSLHGQVFAPGTVTPPTIRILVNGHECRLSLGQDGSMEWVVRLDAEAVKHRLLIIAFDVQGALRPCDVGGNPNDNRTVGIGLRSVALRESGGLAPELPTQ</sequence>
<protein>
    <submittedName>
        <fullName evidence="1">Uncharacterized protein</fullName>
    </submittedName>
</protein>
<reference evidence="1 2" key="1">
    <citation type="journal article" date="2018" name="ISME J.">
        <title>Involvement of Burkholderiaceae and sulfurous volatiles in disease-suppressive soils.</title>
        <authorList>
            <person name="Carrion V.J."/>
            <person name="Cordovez V."/>
            <person name="Tyc O."/>
            <person name="Etalo D.W."/>
            <person name="de Bruijn I."/>
            <person name="de Jager V.C."/>
            <person name="Medema M.H."/>
            <person name="Eberl L."/>
            <person name="Raaijmakers J.M."/>
        </authorList>
    </citation>
    <scope>NUCLEOTIDE SEQUENCE [LARGE SCALE GENOMIC DNA]</scope>
    <source>
        <strain evidence="2">mHSR5</strain>
    </source>
</reference>
<dbReference type="AlphaFoldDB" id="A0A2Z5MR13"/>
<name>A0A2Z5MR13_BURPY</name>
<evidence type="ECO:0000313" key="2">
    <source>
        <dbReference type="Proteomes" id="UP000253104"/>
    </source>
</evidence>
<dbReference type="EMBL" id="CP024902">
    <property type="protein sequence ID" value="AXF19725.1"/>
    <property type="molecule type" value="Genomic_DNA"/>
</dbReference>
<gene>
    <name evidence="1" type="ORF">CUJ89_03805</name>
</gene>
<dbReference type="OrthoDB" id="8839259at2"/>
<organism evidence="1 2">
    <name type="scientific">Burkholderia pyrrocinia</name>
    <name type="common">Pseudomonas pyrrocinia</name>
    <dbReference type="NCBI Taxonomy" id="60550"/>
    <lineage>
        <taxon>Bacteria</taxon>
        <taxon>Pseudomonadati</taxon>
        <taxon>Pseudomonadota</taxon>
        <taxon>Betaproteobacteria</taxon>
        <taxon>Burkholderiales</taxon>
        <taxon>Burkholderiaceae</taxon>
        <taxon>Burkholderia</taxon>
        <taxon>Burkholderia cepacia complex</taxon>
    </lineage>
</organism>
<dbReference type="Proteomes" id="UP000253104">
    <property type="component" value="Chromosome mHSR5_A"/>
</dbReference>
<evidence type="ECO:0000313" key="1">
    <source>
        <dbReference type="EMBL" id="AXF19725.1"/>
    </source>
</evidence>
<dbReference type="RefSeq" id="WP_114176193.1">
    <property type="nucleotide sequence ID" value="NZ_CP024902.1"/>
</dbReference>
<accession>A0A2Z5MR13</accession>